<sequence length="425" mass="50254">MFDIIIIGSGPSSLLMTHYLLTHYQYNICLITKKFLPWHCTYGIFEKSLQNSWLLNDPIMKDIFSHKLDCQLHCPDKNQKLDLNKNIELLQEKYYLLNNNDFFIKINELFLNNKNNNEKKIKSLNLKEGTVLNIINHKDKKKVIYLKNNKKKVLFGKLIIEGTGHLKPIGIRYLLDYPKSYQTFVGYKIETVEPHGFSKVILMDWYDTEIGNCPSSFCYFIPYSKTVLFAEETILCNNSHEKYHKILESRLKKRLDDYKLNIKKVIFIEKNIISMNRFVPDPNSVSLGIGVNGNMVNPVSGYSLGINIYNIPKLAKLINIHQFDTFKIYQDFWNWEKKLMFIINLAGQKMLLSYKTNKQYSIFFKQFISKTNHNKVHFNFIFHNIFDNKLQFLKTLYIYFTLGWRIIIDLILNTGKIIIIFLLNR</sequence>
<keyword evidence="1" id="KW-0472">Membrane</keyword>
<gene>
    <name evidence="2" type="ORF">CPAV1605_219</name>
</gene>
<evidence type="ECO:0000256" key="1">
    <source>
        <dbReference type="SAM" id="Phobius"/>
    </source>
</evidence>
<keyword evidence="1" id="KW-1133">Transmembrane helix</keyword>
<accession>A0A5E8CHH3</accession>
<feature type="transmembrane region" description="Helical" evidence="1">
    <location>
        <begin position="396"/>
        <end position="423"/>
    </location>
</feature>
<dbReference type="EMBL" id="CABVLZ010000001">
    <property type="protein sequence ID" value="VVU94497.1"/>
    <property type="molecule type" value="Genomic_DNA"/>
</dbReference>
<organism evidence="2">
    <name type="scientific">seawater metagenome</name>
    <dbReference type="NCBI Taxonomy" id="1561972"/>
    <lineage>
        <taxon>unclassified sequences</taxon>
        <taxon>metagenomes</taxon>
        <taxon>ecological metagenomes</taxon>
    </lineage>
</organism>
<name>A0A5E8CHH3_9ZZZZ</name>
<dbReference type="InterPro" id="IPR036188">
    <property type="entry name" value="FAD/NAD-bd_sf"/>
</dbReference>
<reference evidence="2" key="1">
    <citation type="submission" date="2019-09" db="EMBL/GenBank/DDBJ databases">
        <authorList>
            <person name="Needham M D."/>
        </authorList>
    </citation>
    <scope>NUCLEOTIDE SEQUENCE</scope>
</reference>
<dbReference type="AlphaFoldDB" id="A0A5E8CHH3"/>
<protein>
    <submittedName>
        <fullName evidence="2">Lycopene cyclase protein</fullName>
    </submittedName>
</protein>
<keyword evidence="1" id="KW-0812">Transmembrane</keyword>
<dbReference type="PANTHER" id="PTHR39757">
    <property type="match status" value="1"/>
</dbReference>
<dbReference type="SUPFAM" id="SSF51905">
    <property type="entry name" value="FAD/NAD(P)-binding domain"/>
    <property type="match status" value="1"/>
</dbReference>
<dbReference type="PANTHER" id="PTHR39757:SF5">
    <property type="entry name" value="OS02G0190600 PROTEIN"/>
    <property type="match status" value="1"/>
</dbReference>
<proteinExistence type="predicted"/>
<evidence type="ECO:0000313" key="2">
    <source>
        <dbReference type="EMBL" id="VVU94497.1"/>
    </source>
</evidence>
<dbReference type="Pfam" id="PF05834">
    <property type="entry name" value="Lycopene_cycl"/>
    <property type="match status" value="1"/>
</dbReference>